<gene>
    <name evidence="3" type="ORF">FOL47_008445</name>
</gene>
<dbReference type="SUPFAM" id="SSF54695">
    <property type="entry name" value="POZ domain"/>
    <property type="match status" value="1"/>
</dbReference>
<evidence type="ECO:0000313" key="3">
    <source>
        <dbReference type="EMBL" id="KAF4657427.1"/>
    </source>
</evidence>
<feature type="domain" description="BTB" evidence="2">
    <location>
        <begin position="63"/>
        <end position="192"/>
    </location>
</feature>
<dbReference type="SMART" id="SM00225">
    <property type="entry name" value="BTB"/>
    <property type="match status" value="1"/>
</dbReference>
<dbReference type="EMBL" id="JAAPAO010000542">
    <property type="protein sequence ID" value="KAF4657427.1"/>
    <property type="molecule type" value="Genomic_DNA"/>
</dbReference>
<evidence type="ECO:0000256" key="1">
    <source>
        <dbReference type="SAM" id="MobiDB-lite"/>
    </source>
</evidence>
<feature type="region of interest" description="Disordered" evidence="1">
    <location>
        <begin position="1"/>
        <end position="35"/>
    </location>
</feature>
<feature type="non-terminal residue" evidence="3">
    <location>
        <position position="1"/>
    </location>
</feature>
<feature type="region of interest" description="Disordered" evidence="1">
    <location>
        <begin position="102"/>
        <end position="125"/>
    </location>
</feature>
<name>A0A7J6LDV2_PERCH</name>
<organism evidence="3 4">
    <name type="scientific">Perkinsus chesapeaki</name>
    <name type="common">Clam parasite</name>
    <name type="synonym">Perkinsus andrewsi</name>
    <dbReference type="NCBI Taxonomy" id="330153"/>
    <lineage>
        <taxon>Eukaryota</taxon>
        <taxon>Sar</taxon>
        <taxon>Alveolata</taxon>
        <taxon>Perkinsozoa</taxon>
        <taxon>Perkinsea</taxon>
        <taxon>Perkinsida</taxon>
        <taxon>Perkinsidae</taxon>
        <taxon>Perkinsus</taxon>
    </lineage>
</organism>
<protein>
    <recommendedName>
        <fullName evidence="2">BTB domain-containing protein</fullName>
    </recommendedName>
</protein>
<dbReference type="InterPro" id="IPR011333">
    <property type="entry name" value="SKP1/BTB/POZ_sf"/>
</dbReference>
<reference evidence="3 4" key="1">
    <citation type="submission" date="2020-04" db="EMBL/GenBank/DDBJ databases">
        <title>Perkinsus chesapeaki whole genome sequence.</title>
        <authorList>
            <person name="Bogema D.R."/>
        </authorList>
    </citation>
    <scope>NUCLEOTIDE SEQUENCE [LARGE SCALE GENOMIC DNA]</scope>
    <source>
        <strain evidence="3">ATCC PRA-425</strain>
    </source>
</reference>
<evidence type="ECO:0000259" key="2">
    <source>
        <dbReference type="SMART" id="SM00225"/>
    </source>
</evidence>
<dbReference type="InterPro" id="IPR000210">
    <property type="entry name" value="BTB/POZ_dom"/>
</dbReference>
<dbReference type="Pfam" id="PF00651">
    <property type="entry name" value="BTB"/>
    <property type="match status" value="1"/>
</dbReference>
<evidence type="ECO:0000313" key="4">
    <source>
        <dbReference type="Proteomes" id="UP000591131"/>
    </source>
</evidence>
<comment type="caution">
    <text evidence="3">The sequence shown here is derived from an EMBL/GenBank/DDBJ whole genome shotgun (WGS) entry which is preliminary data.</text>
</comment>
<dbReference type="Gene3D" id="3.30.710.10">
    <property type="entry name" value="Potassium Channel Kv1.1, Chain A"/>
    <property type="match status" value="1"/>
</dbReference>
<feature type="compositionally biased region" description="Acidic residues" evidence="1">
    <location>
        <begin position="20"/>
        <end position="29"/>
    </location>
</feature>
<keyword evidence="4" id="KW-1185">Reference proteome</keyword>
<dbReference type="AlphaFoldDB" id="A0A7J6LDV2"/>
<proteinExistence type="predicted"/>
<dbReference type="OrthoDB" id="10534825at2759"/>
<dbReference type="Proteomes" id="UP000591131">
    <property type="component" value="Unassembled WGS sequence"/>
</dbReference>
<dbReference type="CDD" id="cd18186">
    <property type="entry name" value="BTB_POZ_ZBTB_KLHL-like"/>
    <property type="match status" value="1"/>
</dbReference>
<accession>A0A7J6LDV2</accession>
<sequence>MLPALAQHPLAASPTTTIEEKEEEEEEEESTKRNLTLAAPANVLNAQLDRLWRMLTEHDGQLADVWIYTVDYPSASPSILPAHKCILAAGCPALISRLDTRRNSSSTSADSSSEENDDGFKSPFETENSSGVSYLDLRDVASTWAVRAVLRYVYGQSVDVAAERLSELCEVAKDMQCRGLERECKQKLFDLRTE</sequence>